<keyword evidence="2" id="KW-1185">Reference proteome</keyword>
<dbReference type="Proteomes" id="UP000762676">
    <property type="component" value="Unassembled WGS sequence"/>
</dbReference>
<protein>
    <submittedName>
        <fullName evidence="1">Uncharacterized protein</fullName>
    </submittedName>
</protein>
<accession>A0AAV4EBB7</accession>
<sequence length="93" mass="10823">MKKGVHLAFFEFYTKKAIRSFSLWHRKLIYNTKFYHILHAVEKQGRARVVRLQVSSHNMNGEVGTGNDSDPDTSELVKHLSLPHCLQVVHFFV</sequence>
<comment type="caution">
    <text evidence="1">The sequence shown here is derived from an EMBL/GenBank/DDBJ whole genome shotgun (WGS) entry which is preliminary data.</text>
</comment>
<organism evidence="1 2">
    <name type="scientific">Elysia marginata</name>
    <dbReference type="NCBI Taxonomy" id="1093978"/>
    <lineage>
        <taxon>Eukaryota</taxon>
        <taxon>Metazoa</taxon>
        <taxon>Spiralia</taxon>
        <taxon>Lophotrochozoa</taxon>
        <taxon>Mollusca</taxon>
        <taxon>Gastropoda</taxon>
        <taxon>Heterobranchia</taxon>
        <taxon>Euthyneura</taxon>
        <taxon>Panpulmonata</taxon>
        <taxon>Sacoglossa</taxon>
        <taxon>Placobranchoidea</taxon>
        <taxon>Plakobranchidae</taxon>
        <taxon>Elysia</taxon>
    </lineage>
</organism>
<reference evidence="1 2" key="1">
    <citation type="journal article" date="2021" name="Elife">
        <title>Chloroplast acquisition without the gene transfer in kleptoplastic sea slugs, Plakobranchus ocellatus.</title>
        <authorList>
            <person name="Maeda T."/>
            <person name="Takahashi S."/>
            <person name="Yoshida T."/>
            <person name="Shimamura S."/>
            <person name="Takaki Y."/>
            <person name="Nagai Y."/>
            <person name="Toyoda A."/>
            <person name="Suzuki Y."/>
            <person name="Arimoto A."/>
            <person name="Ishii H."/>
            <person name="Satoh N."/>
            <person name="Nishiyama T."/>
            <person name="Hasebe M."/>
            <person name="Maruyama T."/>
            <person name="Minagawa J."/>
            <person name="Obokata J."/>
            <person name="Shigenobu S."/>
        </authorList>
    </citation>
    <scope>NUCLEOTIDE SEQUENCE [LARGE SCALE GENOMIC DNA]</scope>
</reference>
<gene>
    <name evidence="1" type="ORF">ElyMa_005350700</name>
</gene>
<proteinExistence type="predicted"/>
<evidence type="ECO:0000313" key="2">
    <source>
        <dbReference type="Proteomes" id="UP000762676"/>
    </source>
</evidence>
<dbReference type="AlphaFoldDB" id="A0AAV4EBB7"/>
<evidence type="ECO:0000313" key="1">
    <source>
        <dbReference type="EMBL" id="GFR57970.1"/>
    </source>
</evidence>
<dbReference type="EMBL" id="BMAT01010650">
    <property type="protein sequence ID" value="GFR57970.1"/>
    <property type="molecule type" value="Genomic_DNA"/>
</dbReference>
<name>A0AAV4EBB7_9GAST</name>